<evidence type="ECO:0000256" key="1">
    <source>
        <dbReference type="ARBA" id="ARBA00002634"/>
    </source>
</evidence>
<evidence type="ECO:0000256" key="7">
    <source>
        <dbReference type="ARBA" id="ARBA00022490"/>
    </source>
</evidence>
<keyword evidence="9 15" id="KW-0808">Transferase</keyword>
<dbReference type="Pfam" id="PF01746">
    <property type="entry name" value="tRNA_m1G_MT"/>
    <property type="match status" value="1"/>
</dbReference>
<evidence type="ECO:0000256" key="13">
    <source>
        <dbReference type="ARBA" id="ARBA00033392"/>
    </source>
</evidence>
<dbReference type="HAMAP" id="MF_00605">
    <property type="entry name" value="TrmD"/>
    <property type="match status" value="1"/>
</dbReference>
<reference evidence="19" key="1">
    <citation type="submission" date="2020-10" db="EMBL/GenBank/DDBJ databases">
        <authorList>
            <person name="Kadnikov V."/>
            <person name="Beletsky A.V."/>
            <person name="Mardanov A.V."/>
            <person name="Karnachuk O.V."/>
            <person name="Ravin N.V."/>
        </authorList>
    </citation>
    <scope>NUCLEOTIDE SEQUENCE</scope>
    <source>
        <strain evidence="19">Bu02</strain>
    </source>
</reference>
<keyword evidence="8 15" id="KW-0489">Methyltransferase</keyword>
<proteinExistence type="inferred from homology"/>
<evidence type="ECO:0000256" key="4">
    <source>
        <dbReference type="ARBA" id="ARBA00011738"/>
    </source>
</evidence>
<dbReference type="AlphaFoldDB" id="A0AAT9LB59"/>
<comment type="similarity">
    <text evidence="3 15 17">Belongs to the RNA methyltransferase TrmD family.</text>
</comment>
<evidence type="ECO:0000256" key="15">
    <source>
        <dbReference type="HAMAP-Rule" id="MF_00605"/>
    </source>
</evidence>
<keyword evidence="11 15" id="KW-0819">tRNA processing</keyword>
<evidence type="ECO:0000259" key="18">
    <source>
        <dbReference type="Pfam" id="PF01746"/>
    </source>
</evidence>
<evidence type="ECO:0000256" key="3">
    <source>
        <dbReference type="ARBA" id="ARBA00007630"/>
    </source>
</evidence>
<evidence type="ECO:0000256" key="17">
    <source>
        <dbReference type="RuleBase" id="RU003464"/>
    </source>
</evidence>
<dbReference type="EC" id="2.1.1.228" evidence="5 15"/>
<dbReference type="InterPro" id="IPR016009">
    <property type="entry name" value="tRNA_MeTrfase_TRMD/TRM10"/>
</dbReference>
<comment type="function">
    <text evidence="1 15 17">Specifically methylates guanosine-37 in various tRNAs.</text>
</comment>
<dbReference type="FunFam" id="3.40.1280.10:FF:000001">
    <property type="entry name" value="tRNA (guanine-N(1)-)-methyltransferase"/>
    <property type="match status" value="1"/>
</dbReference>
<dbReference type="InterPro" id="IPR029028">
    <property type="entry name" value="Alpha/beta_knot_MTases"/>
</dbReference>
<comment type="subunit">
    <text evidence="4 15 17">Homodimer.</text>
</comment>
<organism evidence="19">
    <name type="scientific">Candidatus Fermentithermobacillus carboniphilus</name>
    <dbReference type="NCBI Taxonomy" id="3085328"/>
    <lineage>
        <taxon>Bacteria</taxon>
        <taxon>Bacillati</taxon>
        <taxon>Bacillota</taxon>
        <taxon>Candidatus Fermentithermobacillia</taxon>
        <taxon>Candidatus Fermentithermobacillales</taxon>
        <taxon>Candidatus Fermentithermobacillaceae</taxon>
        <taxon>Candidatus Fermentithermobacillus</taxon>
    </lineage>
</organism>
<evidence type="ECO:0000256" key="11">
    <source>
        <dbReference type="ARBA" id="ARBA00022694"/>
    </source>
</evidence>
<dbReference type="NCBIfam" id="NF000648">
    <property type="entry name" value="PRK00026.1"/>
    <property type="match status" value="1"/>
</dbReference>
<dbReference type="InterPro" id="IPR029026">
    <property type="entry name" value="tRNA_m1G_MTases_N"/>
</dbReference>
<feature type="binding site" evidence="15 16">
    <location>
        <begin position="132"/>
        <end position="137"/>
    </location>
    <ligand>
        <name>S-adenosyl-L-methionine</name>
        <dbReference type="ChEBI" id="CHEBI:59789"/>
    </ligand>
</feature>
<dbReference type="KEGG" id="fcz:IMF26_10220"/>
<evidence type="ECO:0000256" key="9">
    <source>
        <dbReference type="ARBA" id="ARBA00022679"/>
    </source>
</evidence>
<dbReference type="NCBIfam" id="TIGR00088">
    <property type="entry name" value="trmD"/>
    <property type="match status" value="1"/>
</dbReference>
<dbReference type="Gene3D" id="1.10.1270.20">
    <property type="entry name" value="tRNA(m1g37)methyltransferase, domain 2"/>
    <property type="match status" value="1"/>
</dbReference>
<dbReference type="InterPro" id="IPR023148">
    <property type="entry name" value="tRNA_m1G_MeTrfase_C_sf"/>
</dbReference>
<dbReference type="CDD" id="cd18080">
    <property type="entry name" value="TrmD-like"/>
    <property type="match status" value="1"/>
</dbReference>
<keyword evidence="7 15" id="KW-0963">Cytoplasm</keyword>
<protein>
    <recommendedName>
        <fullName evidence="6 15">tRNA (guanine-N(1)-)-methyltransferase</fullName>
        <ecNumber evidence="5 15">2.1.1.228</ecNumber>
    </recommendedName>
    <alternativeName>
        <fullName evidence="12 15">M1G-methyltransferase</fullName>
    </alternativeName>
    <alternativeName>
        <fullName evidence="13 15">tRNA [GM37] methyltransferase</fullName>
    </alternativeName>
</protein>
<dbReference type="PIRSF" id="PIRSF000386">
    <property type="entry name" value="tRNA_mtase"/>
    <property type="match status" value="1"/>
</dbReference>
<comment type="catalytic activity">
    <reaction evidence="14 15 17">
        <text>guanosine(37) in tRNA + S-adenosyl-L-methionine = N(1)-methylguanosine(37) in tRNA + S-adenosyl-L-homocysteine + H(+)</text>
        <dbReference type="Rhea" id="RHEA:36899"/>
        <dbReference type="Rhea" id="RHEA-COMP:10145"/>
        <dbReference type="Rhea" id="RHEA-COMP:10147"/>
        <dbReference type="ChEBI" id="CHEBI:15378"/>
        <dbReference type="ChEBI" id="CHEBI:57856"/>
        <dbReference type="ChEBI" id="CHEBI:59789"/>
        <dbReference type="ChEBI" id="CHEBI:73542"/>
        <dbReference type="ChEBI" id="CHEBI:74269"/>
        <dbReference type="EC" id="2.1.1.228"/>
    </reaction>
</comment>
<dbReference type="FunFam" id="1.10.1270.20:FF:000001">
    <property type="entry name" value="tRNA (guanine-N(1)-)-methyltransferase"/>
    <property type="match status" value="1"/>
</dbReference>
<accession>A0AAT9LB59</accession>
<evidence type="ECO:0000256" key="5">
    <source>
        <dbReference type="ARBA" id="ARBA00012807"/>
    </source>
</evidence>
<sequence>MKVYILTLFPEMFRPVLESSILKRARERGLIAVTLVNIRDFAHDAHKTVDDYPYGGGPGMVMKPEPVYEAVEWVEKDLGRKPYVILLTPQGQKFTGAVARRLACLRDMTLVAGHYEGFDERIRYLADAEMSIGDYVLTGGELPAMVVLDAVSRFIPGVLGDEESAMEDSFSDGLLEGPQYTRPPEYRGMRVPDVLLTGDHRAVERWRRKASLRRTLERRPDLLKEACLTYEDRRLLEEVMKERQKETQE</sequence>
<evidence type="ECO:0000256" key="2">
    <source>
        <dbReference type="ARBA" id="ARBA00004496"/>
    </source>
</evidence>
<reference evidence="19" key="2">
    <citation type="journal article" date="2023" name="Biology">
        <title>Prokaryotic Life Associated with Coal-Fire Gas Vents Revealed by Metagenomics.</title>
        <authorList>
            <person name="Kadnikov V.V."/>
            <person name="Mardanov A.V."/>
            <person name="Beletsky A.V."/>
            <person name="Karnachuk O.V."/>
            <person name="Ravin N.V."/>
        </authorList>
    </citation>
    <scope>NUCLEOTIDE SEQUENCE</scope>
    <source>
        <strain evidence="19">Bu02</strain>
    </source>
</reference>
<evidence type="ECO:0000256" key="8">
    <source>
        <dbReference type="ARBA" id="ARBA00022603"/>
    </source>
</evidence>
<dbReference type="InterPro" id="IPR002649">
    <property type="entry name" value="tRNA_m1G_MeTrfase_TrmD"/>
</dbReference>
<evidence type="ECO:0000256" key="6">
    <source>
        <dbReference type="ARBA" id="ARBA00014679"/>
    </source>
</evidence>
<dbReference type="EMBL" id="CP062796">
    <property type="protein sequence ID" value="QUL98375.1"/>
    <property type="molecule type" value="Genomic_DNA"/>
</dbReference>
<feature type="domain" description="tRNA methyltransferase TRMD/TRM10-type" evidence="18">
    <location>
        <begin position="1"/>
        <end position="224"/>
    </location>
</feature>
<dbReference type="GO" id="GO:0002939">
    <property type="term" value="P:tRNA N1-guanine methylation"/>
    <property type="evidence" value="ECO:0007669"/>
    <property type="project" value="TreeGrafter"/>
</dbReference>
<dbReference type="PANTHER" id="PTHR46417:SF1">
    <property type="entry name" value="TRNA (GUANINE-N(1)-)-METHYLTRANSFERASE"/>
    <property type="match status" value="1"/>
</dbReference>
<name>A0AAT9LB59_9FIRM</name>
<comment type="subcellular location">
    <subcellularLocation>
        <location evidence="2 15 17">Cytoplasm</location>
    </subcellularLocation>
</comment>
<dbReference type="GO" id="GO:0052906">
    <property type="term" value="F:tRNA (guanine(37)-N1)-methyltransferase activity"/>
    <property type="evidence" value="ECO:0007669"/>
    <property type="project" value="UniProtKB-UniRule"/>
</dbReference>
<dbReference type="PANTHER" id="PTHR46417">
    <property type="entry name" value="TRNA (GUANINE-N(1)-)-METHYLTRANSFERASE"/>
    <property type="match status" value="1"/>
</dbReference>
<evidence type="ECO:0000256" key="12">
    <source>
        <dbReference type="ARBA" id="ARBA00029736"/>
    </source>
</evidence>
<evidence type="ECO:0000313" key="19">
    <source>
        <dbReference type="EMBL" id="QUL98375.1"/>
    </source>
</evidence>
<dbReference type="GO" id="GO:0005829">
    <property type="term" value="C:cytosol"/>
    <property type="evidence" value="ECO:0007669"/>
    <property type="project" value="TreeGrafter"/>
</dbReference>
<keyword evidence="10 15" id="KW-0949">S-adenosyl-L-methionine</keyword>
<gene>
    <name evidence="15 19" type="primary">trmD</name>
    <name evidence="19" type="ORF">IMF26_10220</name>
</gene>
<evidence type="ECO:0000256" key="14">
    <source>
        <dbReference type="ARBA" id="ARBA00047783"/>
    </source>
</evidence>
<dbReference type="Gene3D" id="3.40.1280.10">
    <property type="match status" value="1"/>
</dbReference>
<evidence type="ECO:0000256" key="10">
    <source>
        <dbReference type="ARBA" id="ARBA00022691"/>
    </source>
</evidence>
<evidence type="ECO:0000256" key="16">
    <source>
        <dbReference type="PIRSR" id="PIRSR000386-1"/>
    </source>
</evidence>
<dbReference type="SUPFAM" id="SSF75217">
    <property type="entry name" value="alpha/beta knot"/>
    <property type="match status" value="1"/>
</dbReference>
<feature type="binding site" evidence="15 16">
    <location>
        <position position="113"/>
    </location>
    <ligand>
        <name>S-adenosyl-L-methionine</name>
        <dbReference type="ChEBI" id="CHEBI:59789"/>
    </ligand>
</feature>